<proteinExistence type="predicted"/>
<evidence type="ECO:0000256" key="1">
    <source>
        <dbReference type="SAM" id="MobiDB-lite"/>
    </source>
</evidence>
<organism evidence="2 3">
    <name type="scientific">Glonium stellatum</name>
    <dbReference type="NCBI Taxonomy" id="574774"/>
    <lineage>
        <taxon>Eukaryota</taxon>
        <taxon>Fungi</taxon>
        <taxon>Dikarya</taxon>
        <taxon>Ascomycota</taxon>
        <taxon>Pezizomycotina</taxon>
        <taxon>Dothideomycetes</taxon>
        <taxon>Pleosporomycetidae</taxon>
        <taxon>Gloniales</taxon>
        <taxon>Gloniaceae</taxon>
        <taxon>Glonium</taxon>
    </lineage>
</organism>
<reference evidence="2 3" key="1">
    <citation type="journal article" date="2016" name="Nat. Commun.">
        <title>Ectomycorrhizal ecology is imprinted in the genome of the dominant symbiotic fungus Cenococcum geophilum.</title>
        <authorList>
            <consortium name="DOE Joint Genome Institute"/>
            <person name="Peter M."/>
            <person name="Kohler A."/>
            <person name="Ohm R.A."/>
            <person name="Kuo A."/>
            <person name="Krutzmann J."/>
            <person name="Morin E."/>
            <person name="Arend M."/>
            <person name="Barry K.W."/>
            <person name="Binder M."/>
            <person name="Choi C."/>
            <person name="Clum A."/>
            <person name="Copeland A."/>
            <person name="Grisel N."/>
            <person name="Haridas S."/>
            <person name="Kipfer T."/>
            <person name="LaButti K."/>
            <person name="Lindquist E."/>
            <person name="Lipzen A."/>
            <person name="Maire R."/>
            <person name="Meier B."/>
            <person name="Mihaltcheva S."/>
            <person name="Molinier V."/>
            <person name="Murat C."/>
            <person name="Poggeler S."/>
            <person name="Quandt C.A."/>
            <person name="Sperisen C."/>
            <person name="Tritt A."/>
            <person name="Tisserant E."/>
            <person name="Crous P.W."/>
            <person name="Henrissat B."/>
            <person name="Nehls U."/>
            <person name="Egli S."/>
            <person name="Spatafora J.W."/>
            <person name="Grigoriev I.V."/>
            <person name="Martin F.M."/>
        </authorList>
    </citation>
    <scope>NUCLEOTIDE SEQUENCE [LARGE SCALE GENOMIC DNA]</scope>
    <source>
        <strain evidence="2 3">CBS 207.34</strain>
    </source>
</reference>
<dbReference type="EMBL" id="KV749090">
    <property type="protein sequence ID" value="OCL11251.1"/>
    <property type="molecule type" value="Genomic_DNA"/>
</dbReference>
<sequence>MAAQYMHTIGLPSLTGQPTSDVTIPCAVPARLVQMVPDAASAIKTVEEEAQKREAQMQLCFQNAISKEMNIPDGYLKVAVLMIRWDRNIDEFAEHGQEIAQLQRVFEEGFNYKCELVELNTDKKPQHQLNYAITSFVAENDGPHNLMIIYYTGHGRWESVKEYLEFVPTSGSSKPKGNHVPVVEWNKVERQLLEDVEGDVLAILDSCFASNIQKDSTEQTRTYELLAAAPIDKRTSAPGKGSFTSVLTEELRELLKKHRNQKFSTVELVQRINVRKKKRPAMLWDRLGRHGHHVCFAPLNTKDLEKREKSFQNIRENMSLTLRIALKEDNLTPVQIEKLAKRLPKAFKKAQVEPLQIHWMGLSRHPRRSMGMKEVAAIVRATSRFASMSSKREKNSVEEISPTSTASPITLKRTQDSLDSLESPNLKRRVSDTGVDTLSLSSTEI</sequence>
<evidence type="ECO:0000313" key="2">
    <source>
        <dbReference type="EMBL" id="OCL11251.1"/>
    </source>
</evidence>
<dbReference type="Proteomes" id="UP000250140">
    <property type="component" value="Unassembled WGS sequence"/>
</dbReference>
<keyword evidence="3" id="KW-1185">Reference proteome</keyword>
<protein>
    <submittedName>
        <fullName evidence="2">Uncharacterized protein</fullName>
    </submittedName>
</protein>
<dbReference type="OrthoDB" id="4760831at2759"/>
<dbReference type="Gene3D" id="3.40.50.1460">
    <property type="match status" value="1"/>
</dbReference>
<feature type="compositionally biased region" description="Polar residues" evidence="1">
    <location>
        <begin position="434"/>
        <end position="445"/>
    </location>
</feature>
<accession>A0A8E2F638</accession>
<evidence type="ECO:0000313" key="3">
    <source>
        <dbReference type="Proteomes" id="UP000250140"/>
    </source>
</evidence>
<gene>
    <name evidence="2" type="ORF">AOQ84DRAFT_386966</name>
</gene>
<feature type="region of interest" description="Disordered" evidence="1">
    <location>
        <begin position="388"/>
        <end position="445"/>
    </location>
</feature>
<name>A0A8E2F638_9PEZI</name>
<dbReference type="AlphaFoldDB" id="A0A8E2F638"/>